<proteinExistence type="predicted"/>
<sequence>MQQVSLIAKLENQLRKSEQYAVSLRKQKKDDKIRSKRQSRHFSQNLDQQLLQKLNFNQEPEEVLFQQAIDSLRQAMNNIKQQLRFTNDCQQSEVENIFGILINNGSKLDDIILELLNLEIIEVSQELLRLYPLLSAQIIVQLSVGSDKNVSVYITEKSTLFQPSKAKQSLLDIIFNYAQEQTDDIIMKEQFYTLIGNIGNDGVYPRDQVFKLEGLFDMMLIDLTNERLIDFILWSLYNLVSADLVDKTILKNLSKVVIQVQRKYDILHQWQSLQMFVIYLIGNVCRGSKNLCSKMLQEYRFFLLEMLQRYNFYGEEMKQYILLSWIKITYNLPGDQLSNLVKESNIVDQLRPDHINYLLAQHSQILTTLANMNAYQIPLLQSLIITILRNIFQLAKFEDINKLEIQHSQLQNRGLIHEVTDMINYGVVNHIKSTVRSGLKFLKSIMKREDILQYVKLSPQYGEPWRQEIIRLMNIIIIEYVANRKLYSMAIDILEKDFNDNQESIDLGDDDEEQYSEYKIQKIMI</sequence>
<accession>A0A078A0D7</accession>
<protein>
    <submittedName>
        <fullName evidence="1">Uncharacterized protein</fullName>
    </submittedName>
</protein>
<name>A0A078A0D7_STYLE</name>
<organism evidence="1 2">
    <name type="scientific">Stylonychia lemnae</name>
    <name type="common">Ciliate</name>
    <dbReference type="NCBI Taxonomy" id="5949"/>
    <lineage>
        <taxon>Eukaryota</taxon>
        <taxon>Sar</taxon>
        <taxon>Alveolata</taxon>
        <taxon>Ciliophora</taxon>
        <taxon>Intramacronucleata</taxon>
        <taxon>Spirotrichea</taxon>
        <taxon>Stichotrichia</taxon>
        <taxon>Sporadotrichida</taxon>
        <taxon>Oxytrichidae</taxon>
        <taxon>Stylonychinae</taxon>
        <taxon>Stylonychia</taxon>
    </lineage>
</organism>
<dbReference type="AlphaFoldDB" id="A0A078A0D7"/>
<dbReference type="InParanoid" id="A0A078A0D7"/>
<gene>
    <name evidence="1" type="primary">Contig15845.g16889</name>
    <name evidence="1" type="ORF">STYLEM_3242</name>
</gene>
<dbReference type="EMBL" id="CCKQ01003138">
    <property type="protein sequence ID" value="CDW74248.1"/>
    <property type="molecule type" value="Genomic_DNA"/>
</dbReference>
<dbReference type="SUPFAM" id="SSF48371">
    <property type="entry name" value="ARM repeat"/>
    <property type="match status" value="1"/>
</dbReference>
<dbReference type="InterPro" id="IPR016024">
    <property type="entry name" value="ARM-type_fold"/>
</dbReference>
<reference evidence="1 2" key="1">
    <citation type="submission" date="2014-06" db="EMBL/GenBank/DDBJ databases">
        <authorList>
            <person name="Swart Estienne"/>
        </authorList>
    </citation>
    <scope>NUCLEOTIDE SEQUENCE [LARGE SCALE GENOMIC DNA]</scope>
    <source>
        <strain evidence="1 2">130c</strain>
    </source>
</reference>
<evidence type="ECO:0000313" key="2">
    <source>
        <dbReference type="Proteomes" id="UP000039865"/>
    </source>
</evidence>
<keyword evidence="2" id="KW-1185">Reference proteome</keyword>
<evidence type="ECO:0000313" key="1">
    <source>
        <dbReference type="EMBL" id="CDW74248.1"/>
    </source>
</evidence>
<dbReference type="Proteomes" id="UP000039865">
    <property type="component" value="Unassembled WGS sequence"/>
</dbReference>